<keyword evidence="6" id="KW-0648">Protein biosynthesis</keyword>
<accession>A0AAU9Y322</accession>
<protein>
    <recommendedName>
        <fullName evidence="2">valine--tRNA ligase</fullName>
        <ecNumber evidence="2">6.1.1.9</ecNumber>
    </recommendedName>
    <alternativeName>
        <fullName evidence="8">Valyl-tRNA synthetase</fullName>
    </alternativeName>
</protein>
<evidence type="ECO:0000256" key="1">
    <source>
        <dbReference type="ARBA" id="ARBA00005594"/>
    </source>
</evidence>
<evidence type="ECO:0000313" key="11">
    <source>
        <dbReference type="EMBL" id="CAH3167626.1"/>
    </source>
</evidence>
<evidence type="ECO:0000256" key="2">
    <source>
        <dbReference type="ARBA" id="ARBA00013169"/>
    </source>
</evidence>
<keyword evidence="4" id="KW-0547">Nucleotide-binding</keyword>
<dbReference type="PANTHER" id="PTHR11946">
    <property type="entry name" value="VALYL-TRNA SYNTHETASES"/>
    <property type="match status" value="1"/>
</dbReference>
<dbReference type="PROSITE" id="PS00178">
    <property type="entry name" value="AA_TRNA_LIGASE_I"/>
    <property type="match status" value="1"/>
</dbReference>
<dbReference type="InterPro" id="IPR001412">
    <property type="entry name" value="aa-tRNA-synth_I_CS"/>
</dbReference>
<feature type="compositionally biased region" description="Basic and acidic residues" evidence="9">
    <location>
        <begin position="22"/>
        <end position="38"/>
    </location>
</feature>
<dbReference type="GO" id="GO:0004832">
    <property type="term" value="F:valine-tRNA ligase activity"/>
    <property type="evidence" value="ECO:0007669"/>
    <property type="project" value="UniProtKB-EC"/>
</dbReference>
<dbReference type="Pfam" id="PF00133">
    <property type="entry name" value="tRNA-synt_1"/>
    <property type="match status" value="1"/>
</dbReference>
<proteinExistence type="inferred from homology"/>
<dbReference type="SUPFAM" id="SSF52374">
    <property type="entry name" value="Nucleotidylyl transferase"/>
    <property type="match status" value="1"/>
</dbReference>
<comment type="caution">
    <text evidence="11">The sequence shown here is derived from an EMBL/GenBank/DDBJ whole genome shotgun (WGS) entry which is preliminary data.</text>
</comment>
<dbReference type="InterPro" id="IPR002303">
    <property type="entry name" value="Valyl-tRNA_ligase"/>
</dbReference>
<evidence type="ECO:0000256" key="6">
    <source>
        <dbReference type="ARBA" id="ARBA00022917"/>
    </source>
</evidence>
<dbReference type="Gene3D" id="3.40.50.620">
    <property type="entry name" value="HUPs"/>
    <property type="match status" value="1"/>
</dbReference>
<evidence type="ECO:0000256" key="5">
    <source>
        <dbReference type="ARBA" id="ARBA00022840"/>
    </source>
</evidence>
<evidence type="ECO:0000256" key="3">
    <source>
        <dbReference type="ARBA" id="ARBA00022598"/>
    </source>
</evidence>
<evidence type="ECO:0000259" key="10">
    <source>
        <dbReference type="Pfam" id="PF00133"/>
    </source>
</evidence>
<keyword evidence="12" id="KW-1185">Reference proteome</keyword>
<gene>
    <name evidence="11" type="ORF">PMEA_00007819</name>
</gene>
<reference evidence="11 12" key="1">
    <citation type="submission" date="2022-05" db="EMBL/GenBank/DDBJ databases">
        <authorList>
            <consortium name="Genoscope - CEA"/>
            <person name="William W."/>
        </authorList>
    </citation>
    <scope>NUCLEOTIDE SEQUENCE [LARGE SCALE GENOMIC DNA]</scope>
</reference>
<feature type="region of interest" description="Disordered" evidence="9">
    <location>
        <begin position="22"/>
        <end position="48"/>
    </location>
</feature>
<dbReference type="EMBL" id="CALNXJ010000160">
    <property type="protein sequence ID" value="CAH3167626.1"/>
    <property type="molecule type" value="Genomic_DNA"/>
</dbReference>
<keyword evidence="5" id="KW-0067">ATP-binding</keyword>
<dbReference type="EC" id="6.1.1.9" evidence="2"/>
<evidence type="ECO:0000256" key="9">
    <source>
        <dbReference type="SAM" id="MobiDB-lite"/>
    </source>
</evidence>
<evidence type="ECO:0000256" key="7">
    <source>
        <dbReference type="ARBA" id="ARBA00023146"/>
    </source>
</evidence>
<dbReference type="GO" id="GO:0005829">
    <property type="term" value="C:cytosol"/>
    <property type="evidence" value="ECO:0007669"/>
    <property type="project" value="TreeGrafter"/>
</dbReference>
<evidence type="ECO:0000256" key="8">
    <source>
        <dbReference type="ARBA" id="ARBA00029936"/>
    </source>
</evidence>
<dbReference type="GO" id="GO:0005524">
    <property type="term" value="F:ATP binding"/>
    <property type="evidence" value="ECO:0007669"/>
    <property type="project" value="UniProtKB-KW"/>
</dbReference>
<dbReference type="InterPro" id="IPR002300">
    <property type="entry name" value="aa-tRNA-synth_Ia"/>
</dbReference>
<sequence length="132" mass="15173">VEKTASQLKKEAQRQAKLEKFAKKKEKEAAQMEEKRNNQESFFVYDKPTAPGEKKDVSGVMPDSYSPVYVEASWYAWWEKEGFFKPEYGRKSLQEPNPKGLFMMCIPPPNVTGSLHLGHALTNAVEDCITRW</sequence>
<comment type="similarity">
    <text evidence="1">Belongs to the class-I aminoacyl-tRNA synthetase family.</text>
</comment>
<dbReference type="GO" id="GO:0006438">
    <property type="term" value="P:valyl-tRNA aminoacylation"/>
    <property type="evidence" value="ECO:0007669"/>
    <property type="project" value="InterPro"/>
</dbReference>
<evidence type="ECO:0000313" key="12">
    <source>
        <dbReference type="Proteomes" id="UP001159428"/>
    </source>
</evidence>
<keyword evidence="7" id="KW-0030">Aminoacyl-tRNA synthetase</keyword>
<feature type="domain" description="Aminoacyl-tRNA synthetase class Ia" evidence="10">
    <location>
        <begin position="74"/>
        <end position="132"/>
    </location>
</feature>
<keyword evidence="3" id="KW-0436">Ligase</keyword>
<organism evidence="11 12">
    <name type="scientific">Pocillopora meandrina</name>
    <dbReference type="NCBI Taxonomy" id="46732"/>
    <lineage>
        <taxon>Eukaryota</taxon>
        <taxon>Metazoa</taxon>
        <taxon>Cnidaria</taxon>
        <taxon>Anthozoa</taxon>
        <taxon>Hexacorallia</taxon>
        <taxon>Scleractinia</taxon>
        <taxon>Astrocoeniina</taxon>
        <taxon>Pocilloporidae</taxon>
        <taxon>Pocillopora</taxon>
    </lineage>
</organism>
<dbReference type="AlphaFoldDB" id="A0AAU9Y322"/>
<name>A0AAU9Y322_9CNID</name>
<evidence type="ECO:0000256" key="4">
    <source>
        <dbReference type="ARBA" id="ARBA00022741"/>
    </source>
</evidence>
<dbReference type="Proteomes" id="UP001159428">
    <property type="component" value="Unassembled WGS sequence"/>
</dbReference>
<dbReference type="PANTHER" id="PTHR11946:SF109">
    <property type="entry name" value="VALINE--TRNA LIGASE"/>
    <property type="match status" value="1"/>
</dbReference>
<feature type="non-terminal residue" evidence="11">
    <location>
        <position position="1"/>
    </location>
</feature>
<dbReference type="InterPro" id="IPR014729">
    <property type="entry name" value="Rossmann-like_a/b/a_fold"/>
</dbReference>